<dbReference type="Pfam" id="PF01725">
    <property type="entry name" value="Ham1p_like"/>
    <property type="match status" value="1"/>
</dbReference>
<dbReference type="AlphaFoldDB" id="A0A9D2SE26"/>
<name>A0A9D2SE26_9FIRM</name>
<dbReference type="Gene3D" id="3.90.950.10">
    <property type="match status" value="1"/>
</dbReference>
<dbReference type="Proteomes" id="UP000886883">
    <property type="component" value="Unassembled WGS sequence"/>
</dbReference>
<proteinExistence type="predicted"/>
<sequence length="227" mass="25797">MEETKKFSLLFGTTNAGKLAAMRNYLRGMDEVELIGLGDLPLRVLEPEEDGRDMMENARKKALYYCAAFQRPVISVDSGLYIEGLPEEEQPGAFVRRVGGRALTDGEMRAHYKGIAKRLGGRCVAQYRNAVCLAFSEEEIYCSQDGDLAWERFYLCQDERPQRIEGFPLDAISQEYPSGRHFYDIGEWTPVEEDGAGFRRFLKEALRAHAAKIAEKKRMEHDGTDLL</sequence>
<accession>A0A9D2SE26</accession>
<keyword evidence="1" id="KW-0378">Hydrolase</keyword>
<evidence type="ECO:0000313" key="2">
    <source>
        <dbReference type="EMBL" id="HJB91701.1"/>
    </source>
</evidence>
<dbReference type="GO" id="GO:0047429">
    <property type="term" value="F:nucleoside triphosphate diphosphatase activity"/>
    <property type="evidence" value="ECO:0007669"/>
    <property type="project" value="InterPro"/>
</dbReference>
<dbReference type="InterPro" id="IPR002637">
    <property type="entry name" value="RdgB/HAM1"/>
</dbReference>
<comment type="caution">
    <text evidence="2">The sequence shown here is derived from an EMBL/GenBank/DDBJ whole genome shotgun (WGS) entry which is preliminary data.</text>
</comment>
<dbReference type="InterPro" id="IPR029001">
    <property type="entry name" value="ITPase-like_fam"/>
</dbReference>
<protein>
    <recommendedName>
        <fullName evidence="4">Non-canonical purine NTP pyrophosphatase</fullName>
    </recommendedName>
</protein>
<dbReference type="GO" id="GO:0009143">
    <property type="term" value="P:nucleoside triphosphate catabolic process"/>
    <property type="evidence" value="ECO:0007669"/>
    <property type="project" value="InterPro"/>
</dbReference>
<reference evidence="2" key="2">
    <citation type="submission" date="2021-04" db="EMBL/GenBank/DDBJ databases">
        <authorList>
            <person name="Gilroy R."/>
        </authorList>
    </citation>
    <scope>NUCLEOTIDE SEQUENCE</scope>
    <source>
        <strain evidence="2">USAMLcec3-2134</strain>
    </source>
</reference>
<evidence type="ECO:0000313" key="3">
    <source>
        <dbReference type="Proteomes" id="UP000886883"/>
    </source>
</evidence>
<dbReference type="SUPFAM" id="SSF52972">
    <property type="entry name" value="ITPase-like"/>
    <property type="match status" value="1"/>
</dbReference>
<dbReference type="EMBL" id="DWXE01000039">
    <property type="protein sequence ID" value="HJB91701.1"/>
    <property type="molecule type" value="Genomic_DNA"/>
</dbReference>
<evidence type="ECO:0000256" key="1">
    <source>
        <dbReference type="ARBA" id="ARBA00022801"/>
    </source>
</evidence>
<gene>
    <name evidence="2" type="ORF">H9763_09610</name>
</gene>
<reference evidence="2" key="1">
    <citation type="journal article" date="2021" name="PeerJ">
        <title>Extensive microbial diversity within the chicken gut microbiome revealed by metagenomics and culture.</title>
        <authorList>
            <person name="Gilroy R."/>
            <person name="Ravi A."/>
            <person name="Getino M."/>
            <person name="Pursley I."/>
            <person name="Horton D.L."/>
            <person name="Alikhan N.F."/>
            <person name="Baker D."/>
            <person name="Gharbi K."/>
            <person name="Hall N."/>
            <person name="Watson M."/>
            <person name="Adriaenssens E.M."/>
            <person name="Foster-Nyarko E."/>
            <person name="Jarju S."/>
            <person name="Secka A."/>
            <person name="Antonio M."/>
            <person name="Oren A."/>
            <person name="Chaudhuri R.R."/>
            <person name="La Ragione R."/>
            <person name="Hildebrand F."/>
            <person name="Pallen M.J."/>
        </authorList>
    </citation>
    <scope>NUCLEOTIDE SEQUENCE</scope>
    <source>
        <strain evidence="2">USAMLcec3-2134</strain>
    </source>
</reference>
<organism evidence="2 3">
    <name type="scientific">Candidatus Eisenbergiella merdigallinarum</name>
    <dbReference type="NCBI Taxonomy" id="2838552"/>
    <lineage>
        <taxon>Bacteria</taxon>
        <taxon>Bacillati</taxon>
        <taxon>Bacillota</taxon>
        <taxon>Clostridia</taxon>
        <taxon>Lachnospirales</taxon>
        <taxon>Lachnospiraceae</taxon>
        <taxon>Eisenbergiella</taxon>
    </lineage>
</organism>
<evidence type="ECO:0008006" key="4">
    <source>
        <dbReference type="Google" id="ProtNLM"/>
    </source>
</evidence>